<name>A0AAN9P9Z8_CROPI</name>
<dbReference type="PROSITE" id="PS00640">
    <property type="entry name" value="THIOL_PROTEASE_ASN"/>
    <property type="match status" value="1"/>
</dbReference>
<protein>
    <submittedName>
        <fullName evidence="10">Uncharacterized protein</fullName>
    </submittedName>
</protein>
<evidence type="ECO:0000256" key="2">
    <source>
        <dbReference type="ARBA" id="ARBA00022670"/>
    </source>
</evidence>
<evidence type="ECO:0000256" key="4">
    <source>
        <dbReference type="ARBA" id="ARBA00022807"/>
    </source>
</evidence>
<dbReference type="AlphaFoldDB" id="A0AAN9P9Z8"/>
<dbReference type="Proteomes" id="UP001372338">
    <property type="component" value="Unassembled WGS sequence"/>
</dbReference>
<dbReference type="GO" id="GO:0006508">
    <property type="term" value="P:proteolysis"/>
    <property type="evidence" value="ECO:0007669"/>
    <property type="project" value="UniProtKB-KW"/>
</dbReference>
<dbReference type="InterPro" id="IPR025661">
    <property type="entry name" value="Pept_asp_AS"/>
</dbReference>
<feature type="domain" description="Peptidase C1A papain C-terminal" evidence="8">
    <location>
        <begin position="135"/>
        <end position="350"/>
    </location>
</feature>
<evidence type="ECO:0000313" key="10">
    <source>
        <dbReference type="EMBL" id="KAK7290376.1"/>
    </source>
</evidence>
<comment type="similarity">
    <text evidence="1">Belongs to the peptidase C1 family.</text>
</comment>
<reference evidence="10 11" key="1">
    <citation type="submission" date="2024-01" db="EMBL/GenBank/DDBJ databases">
        <title>The genomes of 5 underutilized Papilionoideae crops provide insights into root nodulation and disease resistanc.</title>
        <authorList>
            <person name="Yuan L."/>
        </authorList>
    </citation>
    <scope>NUCLEOTIDE SEQUENCE [LARGE SCALE GENOMIC DNA]</scope>
    <source>
        <strain evidence="10">ZHUSHIDOU_FW_LH</strain>
        <tissue evidence="10">Leaf</tissue>
    </source>
</reference>
<keyword evidence="3" id="KW-0378">Hydrolase</keyword>
<dbReference type="Gene3D" id="3.90.70.10">
    <property type="entry name" value="Cysteine proteinases"/>
    <property type="match status" value="1"/>
</dbReference>
<proteinExistence type="inferred from homology"/>
<dbReference type="InterPro" id="IPR000169">
    <property type="entry name" value="Pept_cys_AS"/>
</dbReference>
<keyword evidence="6" id="KW-0325">Glycoprotein</keyword>
<dbReference type="GO" id="GO:0008234">
    <property type="term" value="F:cysteine-type peptidase activity"/>
    <property type="evidence" value="ECO:0007669"/>
    <property type="project" value="UniProtKB-KW"/>
</dbReference>
<accession>A0AAN9P9Z8</accession>
<evidence type="ECO:0000259" key="8">
    <source>
        <dbReference type="SMART" id="SM00645"/>
    </source>
</evidence>
<comment type="caution">
    <text evidence="10">The sequence shown here is derived from an EMBL/GenBank/DDBJ whole genome shotgun (WGS) entry which is preliminary data.</text>
</comment>
<dbReference type="Pfam" id="PF08246">
    <property type="entry name" value="Inhibitor_I29"/>
    <property type="match status" value="1"/>
</dbReference>
<evidence type="ECO:0000256" key="3">
    <source>
        <dbReference type="ARBA" id="ARBA00022801"/>
    </source>
</evidence>
<keyword evidence="4" id="KW-0788">Thiol protease</keyword>
<dbReference type="InterPro" id="IPR025660">
    <property type="entry name" value="Pept_his_AS"/>
</dbReference>
<keyword evidence="5" id="KW-1015">Disulfide bond</keyword>
<dbReference type="FunFam" id="3.90.70.10:FF:000177">
    <property type="entry name" value="Cysteine proteinase RD21A"/>
    <property type="match status" value="1"/>
</dbReference>
<feature type="chain" id="PRO_5042995897" evidence="7">
    <location>
        <begin position="25"/>
        <end position="360"/>
    </location>
</feature>
<evidence type="ECO:0000259" key="9">
    <source>
        <dbReference type="SMART" id="SM00848"/>
    </source>
</evidence>
<evidence type="ECO:0000256" key="6">
    <source>
        <dbReference type="ARBA" id="ARBA00023180"/>
    </source>
</evidence>
<dbReference type="SMART" id="SM00848">
    <property type="entry name" value="Inhibitor_I29"/>
    <property type="match status" value="1"/>
</dbReference>
<dbReference type="PROSITE" id="PS00139">
    <property type="entry name" value="THIOL_PROTEASE_CYS"/>
    <property type="match status" value="1"/>
</dbReference>
<dbReference type="SMART" id="SM00645">
    <property type="entry name" value="Pept_C1"/>
    <property type="match status" value="1"/>
</dbReference>
<keyword evidence="7" id="KW-0732">Signal</keyword>
<dbReference type="InterPro" id="IPR038765">
    <property type="entry name" value="Papain-like_cys_pep_sf"/>
</dbReference>
<gene>
    <name evidence="10" type="ORF">RIF29_04757</name>
</gene>
<dbReference type="PRINTS" id="PR00705">
    <property type="entry name" value="PAPAIN"/>
</dbReference>
<dbReference type="PROSITE" id="PS00639">
    <property type="entry name" value="THIOL_PROTEASE_HIS"/>
    <property type="match status" value="1"/>
</dbReference>
<dbReference type="EMBL" id="JAYWIO010000001">
    <property type="protein sequence ID" value="KAK7290376.1"/>
    <property type="molecule type" value="Genomic_DNA"/>
</dbReference>
<keyword evidence="11" id="KW-1185">Reference proteome</keyword>
<evidence type="ECO:0000256" key="1">
    <source>
        <dbReference type="ARBA" id="ARBA00008455"/>
    </source>
</evidence>
<dbReference type="SUPFAM" id="SSF54001">
    <property type="entry name" value="Cysteine proteinases"/>
    <property type="match status" value="1"/>
</dbReference>
<organism evidence="10 11">
    <name type="scientific">Crotalaria pallida</name>
    <name type="common">Smooth rattlebox</name>
    <name type="synonym">Crotalaria striata</name>
    <dbReference type="NCBI Taxonomy" id="3830"/>
    <lineage>
        <taxon>Eukaryota</taxon>
        <taxon>Viridiplantae</taxon>
        <taxon>Streptophyta</taxon>
        <taxon>Embryophyta</taxon>
        <taxon>Tracheophyta</taxon>
        <taxon>Spermatophyta</taxon>
        <taxon>Magnoliopsida</taxon>
        <taxon>eudicotyledons</taxon>
        <taxon>Gunneridae</taxon>
        <taxon>Pentapetalae</taxon>
        <taxon>rosids</taxon>
        <taxon>fabids</taxon>
        <taxon>Fabales</taxon>
        <taxon>Fabaceae</taxon>
        <taxon>Papilionoideae</taxon>
        <taxon>50 kb inversion clade</taxon>
        <taxon>genistoids sensu lato</taxon>
        <taxon>core genistoids</taxon>
        <taxon>Crotalarieae</taxon>
        <taxon>Crotalaria</taxon>
    </lineage>
</organism>
<feature type="signal peptide" evidence="7">
    <location>
        <begin position="1"/>
        <end position="24"/>
    </location>
</feature>
<evidence type="ECO:0000256" key="7">
    <source>
        <dbReference type="SAM" id="SignalP"/>
    </source>
</evidence>
<feature type="domain" description="Cathepsin propeptide inhibitor" evidence="9">
    <location>
        <begin position="51"/>
        <end position="110"/>
    </location>
</feature>
<dbReference type="Pfam" id="PF00112">
    <property type="entry name" value="Peptidase_C1"/>
    <property type="match status" value="1"/>
</dbReference>
<keyword evidence="2" id="KW-0645">Protease</keyword>
<dbReference type="InterPro" id="IPR000668">
    <property type="entry name" value="Peptidase_C1A_C"/>
</dbReference>
<dbReference type="InterPro" id="IPR039417">
    <property type="entry name" value="Peptidase_C1A_papain-like"/>
</dbReference>
<evidence type="ECO:0000313" key="11">
    <source>
        <dbReference type="Proteomes" id="UP001372338"/>
    </source>
</evidence>
<dbReference type="InterPro" id="IPR013201">
    <property type="entry name" value="Prot_inhib_I29"/>
</dbReference>
<evidence type="ECO:0000256" key="5">
    <source>
        <dbReference type="ARBA" id="ARBA00023157"/>
    </source>
</evidence>
<sequence length="360" mass="40320">MISLNSKLFFLSFICTTFICLSSSSTISYQYSILGPNIDKLPSPDEAIKLFQQWKKEHGRVYTNIEDLGKRFDIFLSNLRYITKYNAKKASTSNYLLGLNKFADWSPEEFQRTYLHDLDMPMNNSMKQNDLSCKAPPSIDWRKKGAVTEIKDQGSCGSCWAFAAAAAIEGINAIATGKLINLSEQELLDCDLVSHGCNSGWVNKAFDWVLHNGGIASSVGYPLYKGKRDSCQAYKSQNSATIDGYGHVARSDNGLLCATANQPITVCLNATEFQHYYYGIYDGYNCPRNSVYSNHCLTIVGYGSKDGEDFWIVKNSWGKSWGINGYIWIKRNTDLAHGVCGINAWAYNPIKKSHAHNKKN</sequence>
<dbReference type="PANTHER" id="PTHR12411">
    <property type="entry name" value="CYSTEINE PROTEASE FAMILY C1-RELATED"/>
    <property type="match status" value="1"/>
</dbReference>
<dbReference type="InterPro" id="IPR013128">
    <property type="entry name" value="Peptidase_C1A"/>
</dbReference>
<dbReference type="CDD" id="cd02248">
    <property type="entry name" value="Peptidase_C1A"/>
    <property type="match status" value="1"/>
</dbReference>